<evidence type="ECO:0000259" key="8">
    <source>
        <dbReference type="Pfam" id="PF02687"/>
    </source>
</evidence>
<dbReference type="EMBL" id="JACHEB010000005">
    <property type="protein sequence ID" value="MBB5328969.1"/>
    <property type="molecule type" value="Genomic_DNA"/>
</dbReference>
<dbReference type="InterPro" id="IPR050250">
    <property type="entry name" value="Macrolide_Exporter_MacB"/>
</dbReference>
<evidence type="ECO:0000256" key="4">
    <source>
        <dbReference type="ARBA" id="ARBA00022989"/>
    </source>
</evidence>
<dbReference type="PANTHER" id="PTHR30572">
    <property type="entry name" value="MEMBRANE COMPONENT OF TRANSPORTER-RELATED"/>
    <property type="match status" value="1"/>
</dbReference>
<evidence type="ECO:0000256" key="6">
    <source>
        <dbReference type="ARBA" id="ARBA00038076"/>
    </source>
</evidence>
<dbReference type="PANTHER" id="PTHR30572:SF4">
    <property type="entry name" value="ABC TRANSPORTER PERMEASE YTRF"/>
    <property type="match status" value="1"/>
</dbReference>
<reference evidence="10 11" key="1">
    <citation type="submission" date="2020-08" db="EMBL/GenBank/DDBJ databases">
        <title>Genomic Encyclopedia of Type Strains, Phase IV (KMG-V): Genome sequencing to study the core and pangenomes of soil and plant-associated prokaryotes.</title>
        <authorList>
            <person name="Whitman W."/>
        </authorList>
    </citation>
    <scope>NUCLEOTIDE SEQUENCE [LARGE SCALE GENOMIC DNA]</scope>
    <source>
        <strain evidence="10 11">X5P2</strain>
    </source>
</reference>
<dbReference type="InterPro" id="IPR025857">
    <property type="entry name" value="MacB_PCD"/>
</dbReference>
<keyword evidence="4 7" id="KW-1133">Transmembrane helix</keyword>
<feature type="domain" description="ABC3 transporter permease C-terminal" evidence="8">
    <location>
        <begin position="359"/>
        <end position="479"/>
    </location>
</feature>
<accession>A0A9X0QEV7</accession>
<dbReference type="NCBIfam" id="TIGR03434">
    <property type="entry name" value="ADOP"/>
    <property type="match status" value="1"/>
</dbReference>
<dbReference type="Proteomes" id="UP000535182">
    <property type="component" value="Unassembled WGS sequence"/>
</dbReference>
<keyword evidence="3 7" id="KW-0812">Transmembrane</keyword>
<evidence type="ECO:0000313" key="11">
    <source>
        <dbReference type="Proteomes" id="UP000535182"/>
    </source>
</evidence>
<feature type="transmembrane region" description="Helical" evidence="7">
    <location>
        <begin position="819"/>
        <end position="839"/>
    </location>
</feature>
<comment type="similarity">
    <text evidence="6">Belongs to the ABC-4 integral membrane protein family.</text>
</comment>
<comment type="caution">
    <text evidence="10">The sequence shown here is derived from an EMBL/GenBank/DDBJ whole genome shotgun (WGS) entry which is preliminary data.</text>
</comment>
<keyword evidence="5 7" id="KW-0472">Membrane</keyword>
<evidence type="ECO:0000256" key="2">
    <source>
        <dbReference type="ARBA" id="ARBA00022475"/>
    </source>
</evidence>
<feature type="transmembrane region" description="Helical" evidence="7">
    <location>
        <begin position="765"/>
        <end position="788"/>
    </location>
</feature>
<feature type="transmembrane region" description="Helical" evidence="7">
    <location>
        <begin position="98"/>
        <end position="123"/>
    </location>
</feature>
<dbReference type="InterPro" id="IPR017800">
    <property type="entry name" value="ADOP"/>
</dbReference>
<name>A0A9X0QEV7_9BACT</name>
<dbReference type="GO" id="GO:0005886">
    <property type="term" value="C:plasma membrane"/>
    <property type="evidence" value="ECO:0007669"/>
    <property type="project" value="UniProtKB-SubCell"/>
</dbReference>
<proteinExistence type="inferred from homology"/>
<evidence type="ECO:0000256" key="1">
    <source>
        <dbReference type="ARBA" id="ARBA00004651"/>
    </source>
</evidence>
<evidence type="ECO:0000256" key="3">
    <source>
        <dbReference type="ARBA" id="ARBA00022692"/>
    </source>
</evidence>
<dbReference type="Pfam" id="PF02687">
    <property type="entry name" value="FtsX"/>
    <property type="match status" value="2"/>
</dbReference>
<sequence>MRLFDSLRSFASSLFHRNAIDRDMEEELRSHIEHRADDLVRSGLSRAEAERRARIEFGGYQRFKEESREALGVHFGESFLQDVRFCLRGMAKKPGFTVVAVLTLAFAIGANSVVFGVLNAFILRPLNVPHAESLYGLWRLSSNDMATSYPDYLDLRDRNHTFESLIAYNVTQAGLDTGSDPSRAWVEEASGNYFDALGLQPYLGRVFHSSDEHGPNSAPYIVLTHAFWHTHFQDDPAVLGRVVRLNKHPFTIIGVAPPEFHGTLMFFNPDFFVPIVDHQWIDVSDMNARGDRWVFMTLGHLKAGVTPAQAIADLNSVGAYLEKAYPKDDPKMSFKLARPSLYGDYIGRPVRTFMTGLMLLAGLILLAACANLGSLFAARAADRSREVALRLALGSSRKRILRGLFTEALLISLMGGAVGLAGSVVLLHALSVWQPISRWPLHMSVNPDAKVYAVALLLALASGLLFGAVPVRQVLHTNPYEVMKGSVAETKRGRFGLRMTFQDVLLVVQIAICAVLVTSSIVAVRGLARSLHNNFGFELQNTMLVETDLNMAGYLGDKAPPMQKRMIDAVAAIPGVETVGLADQVPLGDVQPGSNVFTDNTSNLSPSNAATDAMMFKVSPEYFQAAGTALVSGRSFTWQEDKDKPRVAVVNREFARKIFGSVAKAMGAYFKMPDGTRIQIVGIAEDGKYGSLTEDPQPVMFLPILQWPSNSAYLVVRSSRDPDQLGPAIRSTLRDLDSGLPVYIQTRFKALDAFLFGPRMATISLGVLGVMGAMLSVVGIFGMASYSVSKRLREFGIRIALGAQRRELLQTALGRAGKLLAIGSGVGLLLGLAAGKVLAFLVSQATPWDPIVLGGVLLTMLLLGLLAGWVPARRALSTDPLMLLREE</sequence>
<feature type="domain" description="MacB-like periplasmic core" evidence="9">
    <location>
        <begin position="97"/>
        <end position="316"/>
    </location>
</feature>
<dbReference type="NCBIfam" id="NF038403">
    <property type="entry name" value="perm_prefix_1"/>
    <property type="match status" value="1"/>
</dbReference>
<keyword evidence="2" id="KW-1003">Cell membrane</keyword>
<feature type="transmembrane region" description="Helical" evidence="7">
    <location>
        <begin position="357"/>
        <end position="378"/>
    </location>
</feature>
<dbReference type="InterPro" id="IPR003838">
    <property type="entry name" value="ABC3_permease_C"/>
</dbReference>
<feature type="domain" description="ABC3 transporter permease C-terminal" evidence="8">
    <location>
        <begin position="767"/>
        <end position="880"/>
    </location>
</feature>
<dbReference type="RefSeq" id="WP_183977015.1">
    <property type="nucleotide sequence ID" value="NZ_JACHEB010000005.1"/>
</dbReference>
<dbReference type="Pfam" id="PF12704">
    <property type="entry name" value="MacB_PCD"/>
    <property type="match status" value="2"/>
</dbReference>
<evidence type="ECO:0000256" key="5">
    <source>
        <dbReference type="ARBA" id="ARBA00023136"/>
    </source>
</evidence>
<protein>
    <submittedName>
        <fullName evidence="10">Permease</fullName>
    </submittedName>
</protein>
<feature type="transmembrane region" description="Helical" evidence="7">
    <location>
        <begin position="451"/>
        <end position="471"/>
    </location>
</feature>
<feature type="transmembrane region" description="Helical" evidence="7">
    <location>
        <begin position="504"/>
        <end position="524"/>
    </location>
</feature>
<dbReference type="AlphaFoldDB" id="A0A9X0QEV7"/>
<feature type="transmembrane region" description="Helical" evidence="7">
    <location>
        <begin position="408"/>
        <end position="431"/>
    </location>
</feature>
<dbReference type="GO" id="GO:0022857">
    <property type="term" value="F:transmembrane transporter activity"/>
    <property type="evidence" value="ECO:0007669"/>
    <property type="project" value="TreeGrafter"/>
</dbReference>
<evidence type="ECO:0000256" key="7">
    <source>
        <dbReference type="SAM" id="Phobius"/>
    </source>
</evidence>
<dbReference type="InterPro" id="IPR047928">
    <property type="entry name" value="Perm_prefix_1"/>
</dbReference>
<evidence type="ECO:0000313" key="10">
    <source>
        <dbReference type="EMBL" id="MBB5328969.1"/>
    </source>
</evidence>
<keyword evidence="11" id="KW-1185">Reference proteome</keyword>
<feature type="transmembrane region" description="Helical" evidence="7">
    <location>
        <begin position="851"/>
        <end position="872"/>
    </location>
</feature>
<evidence type="ECO:0000259" key="9">
    <source>
        <dbReference type="Pfam" id="PF12704"/>
    </source>
</evidence>
<comment type="subcellular location">
    <subcellularLocation>
        <location evidence="1">Cell membrane</location>
        <topology evidence="1">Multi-pass membrane protein</topology>
    </subcellularLocation>
</comment>
<organism evidence="10 11">
    <name type="scientific">Tunturiibacter gelidiferens</name>
    <dbReference type="NCBI Taxonomy" id="3069689"/>
    <lineage>
        <taxon>Bacteria</taxon>
        <taxon>Pseudomonadati</taxon>
        <taxon>Acidobacteriota</taxon>
        <taxon>Terriglobia</taxon>
        <taxon>Terriglobales</taxon>
        <taxon>Acidobacteriaceae</taxon>
        <taxon>Tunturiibacter</taxon>
    </lineage>
</organism>
<feature type="domain" description="MacB-like periplasmic core" evidence="9">
    <location>
        <begin position="507"/>
        <end position="730"/>
    </location>
</feature>
<gene>
    <name evidence="10" type="ORF">HDF14_002585</name>
</gene>